<evidence type="ECO:0000256" key="2">
    <source>
        <dbReference type="ARBA" id="ARBA00023002"/>
    </source>
</evidence>
<dbReference type="AlphaFoldDB" id="A0A3M2RIE7"/>
<evidence type="ECO:0000256" key="1">
    <source>
        <dbReference type="ARBA" id="ARBA00022857"/>
    </source>
</evidence>
<name>A0A3M2RIE7_9HYPO</name>
<dbReference type="CDD" id="cd05259">
    <property type="entry name" value="PCBER_SDR_a"/>
    <property type="match status" value="1"/>
</dbReference>
<keyword evidence="5" id="KW-1185">Reference proteome</keyword>
<keyword evidence="2" id="KW-0560">Oxidoreductase</keyword>
<protein>
    <recommendedName>
        <fullName evidence="3">NmrA-like domain-containing protein</fullName>
    </recommendedName>
</protein>
<evidence type="ECO:0000313" key="5">
    <source>
        <dbReference type="Proteomes" id="UP000277212"/>
    </source>
</evidence>
<dbReference type="GO" id="GO:0016491">
    <property type="term" value="F:oxidoreductase activity"/>
    <property type="evidence" value="ECO:0007669"/>
    <property type="project" value="UniProtKB-KW"/>
</dbReference>
<dbReference type="OrthoDB" id="15981at2759"/>
<dbReference type="PANTHER" id="PTHR47706:SF1">
    <property type="entry name" value="CIPA-LIKE, PUTATIVE (AFU_ORTHOLOGUE AFUA_1G12460)-RELATED"/>
    <property type="match status" value="1"/>
</dbReference>
<dbReference type="InterPro" id="IPR051609">
    <property type="entry name" value="NmrA/Isoflavone_reductase-like"/>
</dbReference>
<dbReference type="InterPro" id="IPR036291">
    <property type="entry name" value="NAD(P)-bd_dom_sf"/>
</dbReference>
<reference evidence="4 5" key="1">
    <citation type="submission" date="2017-06" db="EMBL/GenBank/DDBJ databases">
        <title>Comparative genomic analysis of Ambrosia Fusariam Clade fungi.</title>
        <authorList>
            <person name="Stajich J.E."/>
            <person name="Carrillo J."/>
            <person name="Kijimoto T."/>
            <person name="Eskalen A."/>
            <person name="O'Donnell K."/>
            <person name="Kasson M."/>
        </authorList>
    </citation>
    <scope>NUCLEOTIDE SEQUENCE [LARGE SCALE GENOMIC DNA]</scope>
    <source>
        <strain evidence="4">UCR3666</strain>
    </source>
</reference>
<organism evidence="4 5">
    <name type="scientific">Fusarium kuroshium</name>
    <dbReference type="NCBI Taxonomy" id="2010991"/>
    <lineage>
        <taxon>Eukaryota</taxon>
        <taxon>Fungi</taxon>
        <taxon>Dikarya</taxon>
        <taxon>Ascomycota</taxon>
        <taxon>Pezizomycotina</taxon>
        <taxon>Sordariomycetes</taxon>
        <taxon>Hypocreomycetidae</taxon>
        <taxon>Hypocreales</taxon>
        <taxon>Nectriaceae</taxon>
        <taxon>Fusarium</taxon>
        <taxon>Fusarium solani species complex</taxon>
    </lineage>
</organism>
<evidence type="ECO:0000259" key="3">
    <source>
        <dbReference type="Pfam" id="PF05368"/>
    </source>
</evidence>
<dbReference type="Proteomes" id="UP000277212">
    <property type="component" value="Unassembled WGS sequence"/>
</dbReference>
<accession>A0A3M2RIE7</accession>
<dbReference type="InterPro" id="IPR045312">
    <property type="entry name" value="PCBER-like"/>
</dbReference>
<keyword evidence="1" id="KW-0521">NADP</keyword>
<dbReference type="EMBL" id="NKUJ01000452">
    <property type="protein sequence ID" value="RMJ04949.1"/>
    <property type="molecule type" value="Genomic_DNA"/>
</dbReference>
<evidence type="ECO:0000313" key="4">
    <source>
        <dbReference type="EMBL" id="RMJ04949.1"/>
    </source>
</evidence>
<dbReference type="PANTHER" id="PTHR47706">
    <property type="entry name" value="NMRA-LIKE FAMILY PROTEIN"/>
    <property type="match status" value="1"/>
</dbReference>
<proteinExistence type="predicted"/>
<sequence>MAPPSRKITNVVIAGGTGTLGPPTIKHLLKNGFKVAVLTRDPSTAKLPPGVEVVKADYTSTESLSASLVGRGFDAIVILLSRRAHDASLVTIQAAVDAGIYRAIPSYFGSPLDNPEISRMPLMAAKLPIINDVVAKAAKGEITYTGINTGMFLDMALDRDVFVCFSGKKKTRLYDGGDVPISATTYDDIGKAIASVLMKPDQTVNKICNIHSVVMSQNQVLEFARQAAPEAEFHVEFIDTKELEDAAWERYHAGQRDLLSMHDFALRAAFGLGNGHFERNDNELLGIEQWSDERLKEEVVRRLTKHRTKL</sequence>
<dbReference type="SUPFAM" id="SSF51735">
    <property type="entry name" value="NAD(P)-binding Rossmann-fold domains"/>
    <property type="match status" value="1"/>
</dbReference>
<gene>
    <name evidence="4" type="ORF">CDV36_014383</name>
</gene>
<feature type="domain" description="NmrA-like" evidence="3">
    <location>
        <begin position="10"/>
        <end position="225"/>
    </location>
</feature>
<dbReference type="Pfam" id="PF05368">
    <property type="entry name" value="NmrA"/>
    <property type="match status" value="1"/>
</dbReference>
<dbReference type="Gene3D" id="3.40.50.720">
    <property type="entry name" value="NAD(P)-binding Rossmann-like Domain"/>
    <property type="match status" value="1"/>
</dbReference>
<dbReference type="InterPro" id="IPR008030">
    <property type="entry name" value="NmrA-like"/>
</dbReference>
<comment type="caution">
    <text evidence="4">The sequence shown here is derived from an EMBL/GenBank/DDBJ whole genome shotgun (WGS) entry which is preliminary data.</text>
</comment>